<organism evidence="1 2">
    <name type="scientific">Symbiochloris irregularis</name>
    <dbReference type="NCBI Taxonomy" id="706552"/>
    <lineage>
        <taxon>Eukaryota</taxon>
        <taxon>Viridiplantae</taxon>
        <taxon>Chlorophyta</taxon>
        <taxon>core chlorophytes</taxon>
        <taxon>Trebouxiophyceae</taxon>
        <taxon>Trebouxiales</taxon>
        <taxon>Trebouxiaceae</taxon>
        <taxon>Symbiochloris</taxon>
    </lineage>
</organism>
<name>A0AAW1NL46_9CHLO</name>
<evidence type="ECO:0000313" key="2">
    <source>
        <dbReference type="Proteomes" id="UP001465755"/>
    </source>
</evidence>
<sequence>MAFRTRTSDPLSASLQDLLSRSSLPPCLHRLYRQVLALRTGQDDLAAGGSMLTHVTEAQSAAWRLSELASNPSLAPAQFRRTQAEMKAFVAVLKSQMAQLVCSPAKSGSLGHVSRSLQIVSVARPTGNVTCGPPTAIHGPMYMIQLQSPY</sequence>
<proteinExistence type="predicted"/>
<accession>A0AAW1NL46</accession>
<reference evidence="1 2" key="1">
    <citation type="journal article" date="2024" name="Nat. Commun.">
        <title>Phylogenomics reveals the evolutionary origins of lichenization in chlorophyte algae.</title>
        <authorList>
            <person name="Puginier C."/>
            <person name="Libourel C."/>
            <person name="Otte J."/>
            <person name="Skaloud P."/>
            <person name="Haon M."/>
            <person name="Grisel S."/>
            <person name="Petersen M."/>
            <person name="Berrin J.G."/>
            <person name="Delaux P.M."/>
            <person name="Dal Grande F."/>
            <person name="Keller J."/>
        </authorList>
    </citation>
    <scope>NUCLEOTIDE SEQUENCE [LARGE SCALE GENOMIC DNA]</scope>
    <source>
        <strain evidence="1 2">SAG 2036</strain>
    </source>
</reference>
<dbReference type="AlphaFoldDB" id="A0AAW1NL46"/>
<protein>
    <submittedName>
        <fullName evidence="1">Uncharacterized protein</fullName>
    </submittedName>
</protein>
<keyword evidence="2" id="KW-1185">Reference proteome</keyword>
<evidence type="ECO:0000313" key="1">
    <source>
        <dbReference type="EMBL" id="KAK9790141.1"/>
    </source>
</evidence>
<gene>
    <name evidence="1" type="ORF">WJX73_007459</name>
</gene>
<dbReference type="Proteomes" id="UP001465755">
    <property type="component" value="Unassembled WGS sequence"/>
</dbReference>
<dbReference type="EMBL" id="JALJOQ010000196">
    <property type="protein sequence ID" value="KAK9790141.1"/>
    <property type="molecule type" value="Genomic_DNA"/>
</dbReference>
<comment type="caution">
    <text evidence="1">The sequence shown here is derived from an EMBL/GenBank/DDBJ whole genome shotgun (WGS) entry which is preliminary data.</text>
</comment>